<dbReference type="Proteomes" id="UP000327157">
    <property type="component" value="Chromosome 15"/>
</dbReference>
<proteinExistence type="predicted"/>
<reference evidence="1 2" key="1">
    <citation type="submission" date="2019-09" db="EMBL/GenBank/DDBJ databases">
        <authorList>
            <person name="Ou C."/>
        </authorList>
    </citation>
    <scope>NUCLEOTIDE SEQUENCE [LARGE SCALE GENOMIC DNA]</scope>
    <source>
        <strain evidence="1">S2</strain>
        <tissue evidence="1">Leaf</tissue>
    </source>
</reference>
<accession>A0A5N5GPB2</accession>
<protein>
    <submittedName>
        <fullName evidence="1">S ribonuclease</fullName>
    </submittedName>
</protein>
<dbReference type="EMBL" id="SMOL01000401">
    <property type="protein sequence ID" value="KAB2617389.1"/>
    <property type="molecule type" value="Genomic_DNA"/>
</dbReference>
<sequence length="356" mass="40599">MGEVLVMICHSGMRVTSDKEKEYLLENVSKITCCGANMITLGYSIPMGSHENKLVFIGDDSDMQYFLEYSLVVIGTRVTPIYVSMLHISSSMNKSPTKVPLWSDETFEVTSTLVGKQRVLGTTEVPFEDGDDIDWVTMVDFESWQYIFDLTVVTIFTTQNVMSMADNKEGGGAFRIAKDEVFHQCDLALLKDRHLQVNTRLIVYSAEDVMGDVKTTLGSQLRDLVAKYLNDVGVKKWSQAQMNGKRYNIMTTNIAAYFDSIYLVFLALHWNAKRAGLPSIGKVRRLKHKLKQYSYEDSVSRFKVSKELEIKKKKAYEGEVELLRVYANLHNGAKANKDWLDVDMTNKPSLLRRHFF</sequence>
<organism evidence="1 2">
    <name type="scientific">Pyrus ussuriensis x Pyrus communis</name>
    <dbReference type="NCBI Taxonomy" id="2448454"/>
    <lineage>
        <taxon>Eukaryota</taxon>
        <taxon>Viridiplantae</taxon>
        <taxon>Streptophyta</taxon>
        <taxon>Embryophyta</taxon>
        <taxon>Tracheophyta</taxon>
        <taxon>Spermatophyta</taxon>
        <taxon>Magnoliopsida</taxon>
        <taxon>eudicotyledons</taxon>
        <taxon>Gunneridae</taxon>
        <taxon>Pentapetalae</taxon>
        <taxon>rosids</taxon>
        <taxon>fabids</taxon>
        <taxon>Rosales</taxon>
        <taxon>Rosaceae</taxon>
        <taxon>Amygdaloideae</taxon>
        <taxon>Maleae</taxon>
        <taxon>Pyrus</taxon>
    </lineage>
</organism>
<reference evidence="1 2" key="3">
    <citation type="submission" date="2019-11" db="EMBL/GenBank/DDBJ databases">
        <title>A de novo genome assembly of a pear dwarfing rootstock.</title>
        <authorList>
            <person name="Wang F."/>
            <person name="Wang J."/>
            <person name="Li S."/>
            <person name="Zhang Y."/>
            <person name="Fang M."/>
            <person name="Ma L."/>
            <person name="Zhao Y."/>
            <person name="Jiang S."/>
        </authorList>
    </citation>
    <scope>NUCLEOTIDE SEQUENCE [LARGE SCALE GENOMIC DNA]</scope>
    <source>
        <strain evidence="1">S2</strain>
        <tissue evidence="1">Leaf</tissue>
    </source>
</reference>
<keyword evidence="2" id="KW-1185">Reference proteome</keyword>
<evidence type="ECO:0000313" key="2">
    <source>
        <dbReference type="Proteomes" id="UP000327157"/>
    </source>
</evidence>
<name>A0A5N5GPB2_9ROSA</name>
<comment type="caution">
    <text evidence="1">The sequence shown here is derived from an EMBL/GenBank/DDBJ whole genome shotgun (WGS) entry which is preliminary data.</text>
</comment>
<dbReference type="AlphaFoldDB" id="A0A5N5GPB2"/>
<gene>
    <name evidence="1" type="ORF">D8674_013258</name>
</gene>
<reference evidence="2" key="2">
    <citation type="submission" date="2019-10" db="EMBL/GenBank/DDBJ databases">
        <title>A de novo genome assembly of a pear dwarfing rootstock.</title>
        <authorList>
            <person name="Wang F."/>
            <person name="Wang J."/>
            <person name="Li S."/>
            <person name="Zhang Y."/>
            <person name="Fang M."/>
            <person name="Ma L."/>
            <person name="Zhao Y."/>
            <person name="Jiang S."/>
        </authorList>
    </citation>
    <scope>NUCLEOTIDE SEQUENCE [LARGE SCALE GENOMIC DNA]</scope>
</reference>
<evidence type="ECO:0000313" key="1">
    <source>
        <dbReference type="EMBL" id="KAB2617389.1"/>
    </source>
</evidence>
<dbReference type="OrthoDB" id="1742941at2759"/>